<gene>
    <name evidence="2" type="ORF">NP493_477g04048</name>
</gene>
<dbReference type="Pfam" id="PF25969">
    <property type="entry name" value="NUDT9_N"/>
    <property type="match status" value="1"/>
</dbReference>
<organism evidence="2 3">
    <name type="scientific">Ridgeia piscesae</name>
    <name type="common">Tubeworm</name>
    <dbReference type="NCBI Taxonomy" id="27915"/>
    <lineage>
        <taxon>Eukaryota</taxon>
        <taxon>Metazoa</taxon>
        <taxon>Spiralia</taxon>
        <taxon>Lophotrochozoa</taxon>
        <taxon>Annelida</taxon>
        <taxon>Polychaeta</taxon>
        <taxon>Sedentaria</taxon>
        <taxon>Canalipalpata</taxon>
        <taxon>Sabellida</taxon>
        <taxon>Siboglinidae</taxon>
        <taxon>Ridgeia</taxon>
    </lineage>
</organism>
<dbReference type="PROSITE" id="PS51462">
    <property type="entry name" value="NUDIX"/>
    <property type="match status" value="1"/>
</dbReference>
<dbReference type="Pfam" id="PF00293">
    <property type="entry name" value="NUDIX"/>
    <property type="match status" value="1"/>
</dbReference>
<dbReference type="GO" id="GO:0047631">
    <property type="term" value="F:ADP-ribose diphosphatase activity"/>
    <property type="evidence" value="ECO:0007669"/>
    <property type="project" value="InterPro"/>
</dbReference>
<name>A0AAD9KYK5_RIDPI</name>
<proteinExistence type="predicted"/>
<dbReference type="Gene3D" id="3.90.79.10">
    <property type="entry name" value="Nucleoside Triphosphate Pyrophosphohydrolase"/>
    <property type="match status" value="1"/>
</dbReference>
<evidence type="ECO:0000259" key="1">
    <source>
        <dbReference type="PROSITE" id="PS51462"/>
    </source>
</evidence>
<dbReference type="InterPro" id="IPR015797">
    <property type="entry name" value="NUDIX_hydrolase-like_dom_sf"/>
</dbReference>
<dbReference type="PANTHER" id="PTHR13030">
    <property type="entry name" value="NUDIX HYDROLASE"/>
    <property type="match status" value="1"/>
</dbReference>
<dbReference type="InterPro" id="IPR000086">
    <property type="entry name" value="NUDIX_hydrolase_dom"/>
</dbReference>
<dbReference type="InterPro" id="IPR039989">
    <property type="entry name" value="NUDT9"/>
</dbReference>
<dbReference type="FunFam" id="3.90.79.10:FF:000021">
    <property type="entry name" value="ADP-ribose pyrophosphatase, mitochondrial isoform X1"/>
    <property type="match status" value="1"/>
</dbReference>
<dbReference type="Proteomes" id="UP001209878">
    <property type="component" value="Unassembled WGS sequence"/>
</dbReference>
<protein>
    <recommendedName>
        <fullName evidence="1">Nudix hydrolase domain-containing protein</fullName>
    </recommendedName>
</protein>
<evidence type="ECO:0000313" key="3">
    <source>
        <dbReference type="Proteomes" id="UP001209878"/>
    </source>
</evidence>
<dbReference type="CDD" id="cd03670">
    <property type="entry name" value="NUDIX_ADPRase_Nudt9"/>
    <property type="match status" value="1"/>
</dbReference>
<dbReference type="EMBL" id="JAODUO010000477">
    <property type="protein sequence ID" value="KAK2179705.1"/>
    <property type="molecule type" value="Genomic_DNA"/>
</dbReference>
<comment type="caution">
    <text evidence="2">The sequence shown here is derived from an EMBL/GenBank/DDBJ whole genome shotgun (WGS) entry which is preliminary data.</text>
</comment>
<sequence length="349" mass="39019">MAKCLGQLGRTLPQVRSCLAPPLPACPSVCPFVLCCFLFTSSLGCKIKLRMGNLLSPAPKMSTSCVATPITHHKCRNQLYPRGKNINRFQVPDALVSWKQEYPEYKPVEFVSDAVLKKPVWADPDFKNEKPAVPPKWNELDGNVDRRSYLGKYELEGGVPRNPVGRTGICLRGTLGRWGPNHAADPIVTRWKTDKQGKKVIDKTTKKPILQFVCIKRQDNGDWAIPGGMVDAGEQVSTTLKREFMEEAMSNTSTDQKNKVAKKISTLFSQGQEVYKGYVDDPRNTDNSWMETVAVNFHDEKGTNVGMFKLHAGDDAVGVQWMDITGTLQLFASHSEFVKKVAQLHNAHW</sequence>
<feature type="domain" description="Nudix hydrolase" evidence="1">
    <location>
        <begin position="191"/>
        <end position="344"/>
    </location>
</feature>
<keyword evidence="3" id="KW-1185">Reference proteome</keyword>
<dbReference type="PANTHER" id="PTHR13030:SF8">
    <property type="entry name" value="ADP-RIBOSE PYROPHOSPHATASE, MITOCHONDRIAL"/>
    <property type="match status" value="1"/>
</dbReference>
<dbReference type="AlphaFoldDB" id="A0AAD9KYK5"/>
<reference evidence="2" key="1">
    <citation type="journal article" date="2023" name="Mol. Biol. Evol.">
        <title>Third-Generation Sequencing Reveals the Adaptive Role of the Epigenome in Three Deep-Sea Polychaetes.</title>
        <authorList>
            <person name="Perez M."/>
            <person name="Aroh O."/>
            <person name="Sun Y."/>
            <person name="Lan Y."/>
            <person name="Juniper S.K."/>
            <person name="Young C.R."/>
            <person name="Angers B."/>
            <person name="Qian P.Y."/>
        </authorList>
    </citation>
    <scope>NUCLEOTIDE SEQUENCE</scope>
    <source>
        <strain evidence="2">R07B-5</strain>
    </source>
</reference>
<evidence type="ECO:0000313" key="2">
    <source>
        <dbReference type="EMBL" id="KAK2179705.1"/>
    </source>
</evidence>
<dbReference type="SUPFAM" id="SSF55811">
    <property type="entry name" value="Nudix"/>
    <property type="match status" value="1"/>
</dbReference>
<accession>A0AAD9KYK5</accession>